<accession>A0ABS7EI16</accession>
<name>A0ABS7EI16_9GAMM</name>
<sequence>MYRALLTLTLTAVSVASLAQPATATTSDDTQTRLFIESVAHNCPSCADNLMFIANLRAQHCGEPITIGSLREVASNRSMYPFLLALETASPEAAASLKPLIAESVDCADEQKWLADARLLWDEYKEQELRQLSSVK</sequence>
<comment type="caution">
    <text evidence="2">The sequence shown here is derived from an EMBL/GenBank/DDBJ whole genome shotgun (WGS) entry which is preliminary data.</text>
</comment>
<keyword evidence="3" id="KW-1185">Reference proteome</keyword>
<organism evidence="2 3">
    <name type="scientific">Neiella holothuriorum</name>
    <dbReference type="NCBI Taxonomy" id="2870530"/>
    <lineage>
        <taxon>Bacteria</taxon>
        <taxon>Pseudomonadati</taxon>
        <taxon>Pseudomonadota</taxon>
        <taxon>Gammaproteobacteria</taxon>
        <taxon>Alteromonadales</taxon>
        <taxon>Echinimonadaceae</taxon>
        <taxon>Neiella</taxon>
    </lineage>
</organism>
<proteinExistence type="predicted"/>
<dbReference type="RefSeq" id="WP_220104079.1">
    <property type="nucleotide sequence ID" value="NZ_JAHZSS010000010.1"/>
</dbReference>
<gene>
    <name evidence="2" type="ORF">K0504_10130</name>
</gene>
<feature type="signal peptide" evidence="1">
    <location>
        <begin position="1"/>
        <end position="19"/>
    </location>
</feature>
<evidence type="ECO:0000313" key="3">
    <source>
        <dbReference type="Proteomes" id="UP001166251"/>
    </source>
</evidence>
<protein>
    <submittedName>
        <fullName evidence="2">Uncharacterized protein</fullName>
    </submittedName>
</protein>
<keyword evidence="1" id="KW-0732">Signal</keyword>
<evidence type="ECO:0000313" key="2">
    <source>
        <dbReference type="EMBL" id="MBW8191396.1"/>
    </source>
</evidence>
<dbReference type="Proteomes" id="UP001166251">
    <property type="component" value="Unassembled WGS sequence"/>
</dbReference>
<feature type="chain" id="PRO_5046072417" evidence="1">
    <location>
        <begin position="20"/>
        <end position="136"/>
    </location>
</feature>
<reference evidence="2" key="1">
    <citation type="submission" date="2021-07" db="EMBL/GenBank/DDBJ databases">
        <title>Neiella marina sp. nov., isolated from the intestinal content of sea cucumber Apostichopus japonicus.</title>
        <authorList>
            <person name="Bai X."/>
        </authorList>
    </citation>
    <scope>NUCLEOTIDE SEQUENCE</scope>
    <source>
        <strain evidence="2">126</strain>
    </source>
</reference>
<dbReference type="EMBL" id="JAHZSS010000010">
    <property type="protein sequence ID" value="MBW8191396.1"/>
    <property type="molecule type" value="Genomic_DNA"/>
</dbReference>
<evidence type="ECO:0000256" key="1">
    <source>
        <dbReference type="SAM" id="SignalP"/>
    </source>
</evidence>